<name>A0AAW0P7Q4_9GOBI</name>
<dbReference type="AlphaFoldDB" id="A0AAW0P7Q4"/>
<accession>A0AAW0P7Q4</accession>
<evidence type="ECO:0000313" key="2">
    <source>
        <dbReference type="EMBL" id="KAK7916159.1"/>
    </source>
</evidence>
<keyword evidence="3" id="KW-1185">Reference proteome</keyword>
<feature type="compositionally biased region" description="Basic and acidic residues" evidence="1">
    <location>
        <begin position="15"/>
        <end position="24"/>
    </location>
</feature>
<sequence>MADTTISATRATRTRLCEREREESAPGLMEDEVRERERIGCTSVIGRGERERDERERERILHQVIDDGGERERERERIATRVIGRGERERGKREGGREEERICHLPL</sequence>
<comment type="caution">
    <text evidence="2">The sequence shown here is derived from an EMBL/GenBank/DDBJ whole genome shotgun (WGS) entry which is preliminary data.</text>
</comment>
<feature type="compositionally biased region" description="Low complexity" evidence="1">
    <location>
        <begin position="1"/>
        <end position="11"/>
    </location>
</feature>
<feature type="region of interest" description="Disordered" evidence="1">
    <location>
        <begin position="85"/>
        <end position="107"/>
    </location>
</feature>
<dbReference type="Proteomes" id="UP001460270">
    <property type="component" value="Unassembled WGS sequence"/>
</dbReference>
<proteinExistence type="predicted"/>
<feature type="region of interest" description="Disordered" evidence="1">
    <location>
        <begin position="1"/>
        <end position="34"/>
    </location>
</feature>
<gene>
    <name evidence="2" type="ORF">WMY93_011920</name>
</gene>
<protein>
    <submittedName>
        <fullName evidence="2">Uncharacterized protein</fullName>
    </submittedName>
</protein>
<reference evidence="3" key="1">
    <citation type="submission" date="2024-04" db="EMBL/GenBank/DDBJ databases">
        <title>Salinicola lusitanus LLJ914,a marine bacterium isolated from the Okinawa Trough.</title>
        <authorList>
            <person name="Li J."/>
        </authorList>
    </citation>
    <scope>NUCLEOTIDE SEQUENCE [LARGE SCALE GENOMIC DNA]</scope>
</reference>
<dbReference type="EMBL" id="JBBPFD010000008">
    <property type="protein sequence ID" value="KAK7916159.1"/>
    <property type="molecule type" value="Genomic_DNA"/>
</dbReference>
<evidence type="ECO:0000256" key="1">
    <source>
        <dbReference type="SAM" id="MobiDB-lite"/>
    </source>
</evidence>
<organism evidence="2 3">
    <name type="scientific">Mugilogobius chulae</name>
    <name type="common">yellowstripe goby</name>
    <dbReference type="NCBI Taxonomy" id="88201"/>
    <lineage>
        <taxon>Eukaryota</taxon>
        <taxon>Metazoa</taxon>
        <taxon>Chordata</taxon>
        <taxon>Craniata</taxon>
        <taxon>Vertebrata</taxon>
        <taxon>Euteleostomi</taxon>
        <taxon>Actinopterygii</taxon>
        <taxon>Neopterygii</taxon>
        <taxon>Teleostei</taxon>
        <taxon>Neoteleostei</taxon>
        <taxon>Acanthomorphata</taxon>
        <taxon>Gobiaria</taxon>
        <taxon>Gobiiformes</taxon>
        <taxon>Gobioidei</taxon>
        <taxon>Gobiidae</taxon>
        <taxon>Gobionellinae</taxon>
        <taxon>Mugilogobius</taxon>
    </lineage>
</organism>
<evidence type="ECO:0000313" key="3">
    <source>
        <dbReference type="Proteomes" id="UP001460270"/>
    </source>
</evidence>